<gene>
    <name evidence="2" type="ORF">B0I31_107206</name>
</gene>
<feature type="compositionally biased region" description="Low complexity" evidence="1">
    <location>
        <begin position="10"/>
        <end position="22"/>
    </location>
</feature>
<proteinExistence type="predicted"/>
<dbReference type="AlphaFoldDB" id="A0A2P8I6P5"/>
<feature type="compositionally biased region" description="Basic and acidic residues" evidence="1">
    <location>
        <begin position="44"/>
        <end position="66"/>
    </location>
</feature>
<evidence type="ECO:0000256" key="1">
    <source>
        <dbReference type="SAM" id="MobiDB-lite"/>
    </source>
</evidence>
<name>A0A2P8I6P5_SACCR</name>
<dbReference type="Proteomes" id="UP000241118">
    <property type="component" value="Unassembled WGS sequence"/>
</dbReference>
<sequence length="66" mass="7150">MTGPADDADPATSATSATSAAEEAARRRRLAEVFGDVLPEDSSDEPRPTGRDDRWYEENRPPHHGG</sequence>
<comment type="caution">
    <text evidence="2">The sequence shown here is derived from an EMBL/GenBank/DDBJ whole genome shotgun (WGS) entry which is preliminary data.</text>
</comment>
<reference evidence="2 3" key="1">
    <citation type="submission" date="2018-03" db="EMBL/GenBank/DDBJ databases">
        <title>Genomic Encyclopedia of Type Strains, Phase III (KMG-III): the genomes of soil and plant-associated and newly described type strains.</title>
        <authorList>
            <person name="Whitman W."/>
        </authorList>
    </citation>
    <scope>NUCLEOTIDE SEQUENCE [LARGE SCALE GENOMIC DNA]</scope>
    <source>
        <strain evidence="2 3">CGMCC 4.7097</strain>
    </source>
</reference>
<evidence type="ECO:0000313" key="2">
    <source>
        <dbReference type="EMBL" id="PSL54151.1"/>
    </source>
</evidence>
<organism evidence="2 3">
    <name type="scientific">Saccharothrix carnea</name>
    <dbReference type="NCBI Taxonomy" id="1280637"/>
    <lineage>
        <taxon>Bacteria</taxon>
        <taxon>Bacillati</taxon>
        <taxon>Actinomycetota</taxon>
        <taxon>Actinomycetes</taxon>
        <taxon>Pseudonocardiales</taxon>
        <taxon>Pseudonocardiaceae</taxon>
        <taxon>Saccharothrix</taxon>
    </lineage>
</organism>
<accession>A0A2P8I6P5</accession>
<feature type="region of interest" description="Disordered" evidence="1">
    <location>
        <begin position="1"/>
        <end position="66"/>
    </location>
</feature>
<dbReference type="RefSeq" id="WP_106617256.1">
    <property type="nucleotide sequence ID" value="NZ_PYAX01000007.1"/>
</dbReference>
<keyword evidence="3" id="KW-1185">Reference proteome</keyword>
<dbReference type="OrthoDB" id="3700244at2"/>
<evidence type="ECO:0000313" key="3">
    <source>
        <dbReference type="Proteomes" id="UP000241118"/>
    </source>
</evidence>
<protein>
    <submittedName>
        <fullName evidence="2">Uncharacterized protein</fullName>
    </submittedName>
</protein>
<dbReference type="EMBL" id="PYAX01000007">
    <property type="protein sequence ID" value="PSL54151.1"/>
    <property type="molecule type" value="Genomic_DNA"/>
</dbReference>